<comment type="caution">
    <text evidence="1">The sequence shown here is derived from an EMBL/GenBank/DDBJ whole genome shotgun (WGS) entry which is preliminary data.</text>
</comment>
<gene>
    <name evidence="1" type="ORF">F7D90_08655</name>
</gene>
<protein>
    <submittedName>
        <fullName evidence="1">Uncharacterized protein</fullName>
    </submittedName>
</protein>
<reference evidence="2" key="1">
    <citation type="submission" date="2019-09" db="EMBL/GenBank/DDBJ databases">
        <title>Distinct polysaccharide growth profiles of human intestinal Prevotella copri isolates.</title>
        <authorList>
            <person name="Fehlner-Peach H."/>
            <person name="Magnabosco C."/>
            <person name="Raghavan V."/>
            <person name="Scher J.U."/>
            <person name="Tett A."/>
            <person name="Cox L.M."/>
            <person name="Gottsegen C."/>
            <person name="Watters A."/>
            <person name="Wiltshire- Gordon J.D."/>
            <person name="Segata N."/>
            <person name="Bonneau R."/>
            <person name="Littman D.R."/>
        </authorList>
    </citation>
    <scope>NUCLEOTIDE SEQUENCE [LARGE SCALE GENOMIC DNA]</scope>
    <source>
        <strain evidence="2">iAP146</strain>
    </source>
</reference>
<evidence type="ECO:0000313" key="2">
    <source>
        <dbReference type="Proteomes" id="UP000420707"/>
    </source>
</evidence>
<name>A0AAW9TIA0_9BACT</name>
<dbReference type="AlphaFoldDB" id="A0AAW9TIA0"/>
<dbReference type="RefSeq" id="WP_153086462.1">
    <property type="nucleotide sequence ID" value="NZ_VZAM01000018.1"/>
</dbReference>
<accession>A0AAW9TIA0</accession>
<organism evidence="1 2">
    <name type="scientific">Segatella copri</name>
    <dbReference type="NCBI Taxonomy" id="165179"/>
    <lineage>
        <taxon>Bacteria</taxon>
        <taxon>Pseudomonadati</taxon>
        <taxon>Bacteroidota</taxon>
        <taxon>Bacteroidia</taxon>
        <taxon>Bacteroidales</taxon>
        <taxon>Prevotellaceae</taxon>
        <taxon>Segatella</taxon>
    </lineage>
</organism>
<sequence length="333" mass="39371">MKQHVNIISASIRDSKVLHIGIVLQCNEHDTFGIVVGYSCSEIRGSTMIKMGFPILSYFEKERGFQLKEKTFVVYLVNSNDYEHALEIKELSSFKLINGSLDNEIQALSPFIQMEKGFKCLYYPTKKQEAIIYLEKVLTAEDNTLFEYFLTLKEFEFGEIPSQKEREDTLLKIHTYVQSFEIEKELQTYCVTQSAWFQCRPGRDDHYFMEEKRSIESTDPYIRSLLPLCNDLNYYSCNGRSSEEVDFSRKNEQQIKVDKTNAIKMYSKTNHINFLINDYYEHIFSNKDKKNKIWADIESILDYYHIEKCCGKYFYNTLTIKHYNNLRQNITTK</sequence>
<evidence type="ECO:0000313" key="1">
    <source>
        <dbReference type="EMBL" id="MQN32019.1"/>
    </source>
</evidence>
<dbReference type="Proteomes" id="UP000420707">
    <property type="component" value="Unassembled WGS sequence"/>
</dbReference>
<proteinExistence type="predicted"/>
<dbReference type="EMBL" id="VZCR01000047">
    <property type="protein sequence ID" value="MQN32019.1"/>
    <property type="molecule type" value="Genomic_DNA"/>
</dbReference>